<evidence type="ECO:0000313" key="3">
    <source>
        <dbReference type="Proteomes" id="UP000838749"/>
    </source>
</evidence>
<evidence type="ECO:0000256" key="1">
    <source>
        <dbReference type="SAM" id="Phobius"/>
    </source>
</evidence>
<protein>
    <submittedName>
        <fullName evidence="2">Uncharacterized protein</fullName>
    </submittedName>
</protein>
<keyword evidence="1" id="KW-0812">Transmembrane</keyword>
<organism evidence="2 3">
    <name type="scientific">Paenibacillus pseudetheri</name>
    <dbReference type="NCBI Taxonomy" id="2897682"/>
    <lineage>
        <taxon>Bacteria</taxon>
        <taxon>Bacillati</taxon>
        <taxon>Bacillota</taxon>
        <taxon>Bacilli</taxon>
        <taxon>Bacillales</taxon>
        <taxon>Paenibacillaceae</taxon>
        <taxon>Paenibacillus</taxon>
    </lineage>
</organism>
<feature type="transmembrane region" description="Helical" evidence="1">
    <location>
        <begin position="6"/>
        <end position="28"/>
    </location>
</feature>
<dbReference type="RefSeq" id="WP_234541895.1">
    <property type="nucleotide sequence ID" value="NZ_CAKMAB010000072.1"/>
</dbReference>
<keyword evidence="1" id="KW-1133">Transmembrane helix</keyword>
<sequence>MTTKDIITLCIAGYASLVSTAVLIWNIVNTRKDKGKILFTGYKGKLLDHLSEKDIIKFEFVNSGKRAIVLRDFGGEYKMGHFYKGNSHFLINPASQLPKKLEPGESLQEVLPNLKIAGPNVKRLFATDTLGNKYKMRRKDFKKMVKDTKSYLAP</sequence>
<dbReference type="Proteomes" id="UP000838749">
    <property type="component" value="Unassembled WGS sequence"/>
</dbReference>
<proteinExistence type="predicted"/>
<reference evidence="2" key="1">
    <citation type="submission" date="2021-12" db="EMBL/GenBank/DDBJ databases">
        <authorList>
            <person name="Criscuolo A."/>
        </authorList>
    </citation>
    <scope>NUCLEOTIDE SEQUENCE</scope>
    <source>
        <strain evidence="2">CIP111894</strain>
    </source>
</reference>
<evidence type="ECO:0000313" key="2">
    <source>
        <dbReference type="EMBL" id="CAH1059824.1"/>
    </source>
</evidence>
<name>A0ABN8FVX4_9BACL</name>
<comment type="caution">
    <text evidence="2">The sequence shown here is derived from an EMBL/GenBank/DDBJ whole genome shotgun (WGS) entry which is preliminary data.</text>
</comment>
<keyword evidence="3" id="KW-1185">Reference proteome</keyword>
<keyword evidence="1" id="KW-0472">Membrane</keyword>
<accession>A0ABN8FVX4</accession>
<dbReference type="EMBL" id="CAKMAB010000072">
    <property type="protein sequence ID" value="CAH1059824.1"/>
    <property type="molecule type" value="Genomic_DNA"/>
</dbReference>
<gene>
    <name evidence="2" type="ORF">PAECIP111894_06036</name>
</gene>